<gene>
    <name evidence="2" type="ORF">FA09DRAFT_21417</name>
</gene>
<feature type="compositionally biased region" description="Basic and acidic residues" evidence="1">
    <location>
        <begin position="18"/>
        <end position="30"/>
    </location>
</feature>
<sequence length="285" mass="29291">MTQAASGTRLACVARRPPPAEDREAQERPACRSPAHRPPLLHSAAKARSFGRAAGSSMLTRISGQDRHCSEAIGHLQCACERRRQVESEQSCSVRAQRRGAARGVAVHALARGACGACARAGRLGTHAARRLSPLGAGQGVVRHEAACAAAPGRPSLPLTTTPHFSHTHPHTSPPSPWPAPARTARPPTAPAPRARASAAPTSAPAPTGACARAARGASRAWPHCRRSSSGACAADTPASSSSCTAPRSSSRSPARPAARAATRARAPPVPASARRLSHAVPDAL</sequence>
<reference evidence="2 3" key="1">
    <citation type="journal article" date="2018" name="Mol. Biol. Evol.">
        <title>Broad Genomic Sampling Reveals a Smut Pathogenic Ancestry of the Fungal Clade Ustilaginomycotina.</title>
        <authorList>
            <person name="Kijpornyongpan T."/>
            <person name="Mondo S.J."/>
            <person name="Barry K."/>
            <person name="Sandor L."/>
            <person name="Lee J."/>
            <person name="Lipzen A."/>
            <person name="Pangilinan J."/>
            <person name="LaButti K."/>
            <person name="Hainaut M."/>
            <person name="Henrissat B."/>
            <person name="Grigoriev I.V."/>
            <person name="Spatafora J.W."/>
            <person name="Aime M.C."/>
        </authorList>
    </citation>
    <scope>NUCLEOTIDE SEQUENCE [LARGE SCALE GENOMIC DNA]</scope>
    <source>
        <strain evidence="2 3">MCA 4186</strain>
    </source>
</reference>
<proteinExistence type="predicted"/>
<dbReference type="GeneID" id="37267053"/>
<feature type="region of interest" description="Disordered" evidence="1">
    <location>
        <begin position="1"/>
        <end position="39"/>
    </location>
</feature>
<feature type="region of interest" description="Disordered" evidence="1">
    <location>
        <begin position="152"/>
        <end position="212"/>
    </location>
</feature>
<dbReference type="Proteomes" id="UP000245946">
    <property type="component" value="Unassembled WGS sequence"/>
</dbReference>
<feature type="region of interest" description="Disordered" evidence="1">
    <location>
        <begin position="224"/>
        <end position="285"/>
    </location>
</feature>
<evidence type="ECO:0000313" key="2">
    <source>
        <dbReference type="EMBL" id="PWN98209.1"/>
    </source>
</evidence>
<accession>A0A316Z9B3</accession>
<evidence type="ECO:0000313" key="3">
    <source>
        <dbReference type="Proteomes" id="UP000245946"/>
    </source>
</evidence>
<organism evidence="2 3">
    <name type="scientific">Tilletiopsis washingtonensis</name>
    <dbReference type="NCBI Taxonomy" id="58919"/>
    <lineage>
        <taxon>Eukaryota</taxon>
        <taxon>Fungi</taxon>
        <taxon>Dikarya</taxon>
        <taxon>Basidiomycota</taxon>
        <taxon>Ustilaginomycotina</taxon>
        <taxon>Exobasidiomycetes</taxon>
        <taxon>Entylomatales</taxon>
        <taxon>Entylomatales incertae sedis</taxon>
        <taxon>Tilletiopsis</taxon>
    </lineage>
</organism>
<dbReference type="RefSeq" id="XP_025598488.1">
    <property type="nucleotide sequence ID" value="XM_025739507.1"/>
</dbReference>
<feature type="compositionally biased region" description="Low complexity" evidence="1">
    <location>
        <begin position="232"/>
        <end position="275"/>
    </location>
</feature>
<name>A0A316Z9B3_9BASI</name>
<keyword evidence="3" id="KW-1185">Reference proteome</keyword>
<evidence type="ECO:0000256" key="1">
    <source>
        <dbReference type="SAM" id="MobiDB-lite"/>
    </source>
</evidence>
<protein>
    <submittedName>
        <fullName evidence="2">Uncharacterized protein</fullName>
    </submittedName>
</protein>
<dbReference type="EMBL" id="KZ819292">
    <property type="protein sequence ID" value="PWN98209.1"/>
    <property type="molecule type" value="Genomic_DNA"/>
</dbReference>
<dbReference type="AlphaFoldDB" id="A0A316Z9B3"/>
<feature type="compositionally biased region" description="Low complexity" evidence="1">
    <location>
        <begin position="181"/>
        <end position="212"/>
    </location>
</feature>